<keyword evidence="6 8" id="KW-0687">Ribonucleoprotein</keyword>
<organism evidence="10 11">
    <name type="scientific">Sporanaerobacter acetigenes DSM 13106</name>
    <dbReference type="NCBI Taxonomy" id="1123281"/>
    <lineage>
        <taxon>Bacteria</taxon>
        <taxon>Bacillati</taxon>
        <taxon>Bacillota</taxon>
        <taxon>Tissierellia</taxon>
        <taxon>Tissierellales</taxon>
        <taxon>Sporanaerobacteraceae</taxon>
        <taxon>Sporanaerobacter</taxon>
    </lineage>
</organism>
<evidence type="ECO:0000256" key="1">
    <source>
        <dbReference type="ARBA" id="ARBA00003134"/>
    </source>
</evidence>
<comment type="function">
    <text evidence="1 8">Binds directly to 16S ribosomal RNA.</text>
</comment>
<evidence type="ECO:0000256" key="6">
    <source>
        <dbReference type="ARBA" id="ARBA00023274"/>
    </source>
</evidence>
<dbReference type="STRING" id="1123281.SAMN02745180_00758"/>
<dbReference type="RefSeq" id="WP_072743321.1">
    <property type="nucleotide sequence ID" value="NZ_FQXR01000003.1"/>
</dbReference>
<feature type="compositionally biased region" description="Basic residues" evidence="9">
    <location>
        <begin position="75"/>
        <end position="84"/>
    </location>
</feature>
<reference evidence="10 11" key="1">
    <citation type="submission" date="2016-11" db="EMBL/GenBank/DDBJ databases">
        <authorList>
            <person name="Jaros S."/>
            <person name="Januszkiewicz K."/>
            <person name="Wedrychowicz H."/>
        </authorList>
    </citation>
    <scope>NUCLEOTIDE SEQUENCE [LARGE SCALE GENOMIC DNA]</scope>
    <source>
        <strain evidence="10 11">DSM 13106</strain>
    </source>
</reference>
<dbReference type="PANTHER" id="PTHR33398">
    <property type="entry name" value="30S RIBOSOMAL PROTEIN S20"/>
    <property type="match status" value="1"/>
</dbReference>
<dbReference type="GO" id="GO:0006412">
    <property type="term" value="P:translation"/>
    <property type="evidence" value="ECO:0007669"/>
    <property type="project" value="UniProtKB-UniRule"/>
</dbReference>
<accession>A0A1M5USW6</accession>
<dbReference type="GO" id="GO:0005829">
    <property type="term" value="C:cytosol"/>
    <property type="evidence" value="ECO:0007669"/>
    <property type="project" value="TreeGrafter"/>
</dbReference>
<dbReference type="Gene3D" id="1.20.58.110">
    <property type="entry name" value="Ribosomal protein S20"/>
    <property type="match status" value="1"/>
</dbReference>
<gene>
    <name evidence="8" type="primary">rpsT</name>
    <name evidence="10" type="ORF">SAMN02745180_00758</name>
</gene>
<dbReference type="AlphaFoldDB" id="A0A1M5USW6"/>
<feature type="region of interest" description="Disordered" evidence="9">
    <location>
        <begin position="69"/>
        <end position="91"/>
    </location>
</feature>
<evidence type="ECO:0000256" key="2">
    <source>
        <dbReference type="ARBA" id="ARBA00007634"/>
    </source>
</evidence>
<keyword evidence="3 8" id="KW-0699">rRNA-binding</keyword>
<dbReference type="EMBL" id="FQXR01000003">
    <property type="protein sequence ID" value="SHH66089.1"/>
    <property type="molecule type" value="Genomic_DNA"/>
</dbReference>
<proteinExistence type="inferred from homology"/>
<dbReference type="NCBIfam" id="TIGR00029">
    <property type="entry name" value="S20"/>
    <property type="match status" value="1"/>
</dbReference>
<evidence type="ECO:0000256" key="4">
    <source>
        <dbReference type="ARBA" id="ARBA00022884"/>
    </source>
</evidence>
<keyword evidence="11" id="KW-1185">Reference proteome</keyword>
<evidence type="ECO:0000256" key="5">
    <source>
        <dbReference type="ARBA" id="ARBA00022980"/>
    </source>
</evidence>
<comment type="similarity">
    <text evidence="2 8">Belongs to the bacterial ribosomal protein bS20 family.</text>
</comment>
<evidence type="ECO:0000256" key="9">
    <source>
        <dbReference type="SAM" id="MobiDB-lite"/>
    </source>
</evidence>
<evidence type="ECO:0000313" key="10">
    <source>
        <dbReference type="EMBL" id="SHH66089.1"/>
    </source>
</evidence>
<dbReference type="Proteomes" id="UP000184389">
    <property type="component" value="Unassembled WGS sequence"/>
</dbReference>
<evidence type="ECO:0000256" key="3">
    <source>
        <dbReference type="ARBA" id="ARBA00022730"/>
    </source>
</evidence>
<dbReference type="Pfam" id="PF01649">
    <property type="entry name" value="Ribosomal_S20p"/>
    <property type="match status" value="1"/>
</dbReference>
<dbReference type="SUPFAM" id="SSF46992">
    <property type="entry name" value="Ribosomal protein S20"/>
    <property type="match status" value="1"/>
</dbReference>
<keyword evidence="5 8" id="KW-0689">Ribosomal protein</keyword>
<keyword evidence="4 8" id="KW-0694">RNA-binding</keyword>
<dbReference type="GO" id="GO:0070181">
    <property type="term" value="F:small ribosomal subunit rRNA binding"/>
    <property type="evidence" value="ECO:0007669"/>
    <property type="project" value="TreeGrafter"/>
</dbReference>
<dbReference type="GO" id="GO:0003735">
    <property type="term" value="F:structural constituent of ribosome"/>
    <property type="evidence" value="ECO:0007669"/>
    <property type="project" value="InterPro"/>
</dbReference>
<dbReference type="PANTHER" id="PTHR33398:SF1">
    <property type="entry name" value="SMALL RIBOSOMAL SUBUNIT PROTEIN BS20C"/>
    <property type="match status" value="1"/>
</dbReference>
<dbReference type="InterPro" id="IPR002583">
    <property type="entry name" value="Ribosomal_bS20"/>
</dbReference>
<dbReference type="GO" id="GO:0015935">
    <property type="term" value="C:small ribosomal subunit"/>
    <property type="evidence" value="ECO:0007669"/>
    <property type="project" value="TreeGrafter"/>
</dbReference>
<evidence type="ECO:0000256" key="8">
    <source>
        <dbReference type="HAMAP-Rule" id="MF_00500"/>
    </source>
</evidence>
<dbReference type="InterPro" id="IPR036510">
    <property type="entry name" value="Ribosomal_bS20_sf"/>
</dbReference>
<evidence type="ECO:0000313" key="11">
    <source>
        <dbReference type="Proteomes" id="UP000184389"/>
    </source>
</evidence>
<sequence length="91" mass="10474">MANIKSAEKRIRVIDKKTEINKSRKSEIRTYIRKFDEAVENGSFDEARELLKIIDKKLKRAATKNVVSKNAASRKVSRLTKRLNSKVNEAV</sequence>
<protein>
    <recommendedName>
        <fullName evidence="7 8">Small ribosomal subunit protein bS20</fullName>
    </recommendedName>
</protein>
<evidence type="ECO:0000256" key="7">
    <source>
        <dbReference type="ARBA" id="ARBA00035136"/>
    </source>
</evidence>
<dbReference type="FunFam" id="1.20.58.110:FF:000001">
    <property type="entry name" value="30S ribosomal protein S20"/>
    <property type="match status" value="1"/>
</dbReference>
<dbReference type="OrthoDB" id="9808392at2"/>
<name>A0A1M5USW6_9FIRM</name>
<dbReference type="HAMAP" id="MF_00500">
    <property type="entry name" value="Ribosomal_bS20"/>
    <property type="match status" value="1"/>
</dbReference>